<evidence type="ECO:0000256" key="4">
    <source>
        <dbReference type="ARBA" id="ARBA00022723"/>
    </source>
</evidence>
<dbReference type="InterPro" id="IPR003602">
    <property type="entry name" value="Topo_IA_DNA-bd_dom"/>
</dbReference>
<dbReference type="PROSITE" id="PS52039">
    <property type="entry name" value="TOPO_IA_2"/>
    <property type="match status" value="1"/>
</dbReference>
<dbReference type="EC" id="5.6.2.1" evidence="3"/>
<dbReference type="Gene3D" id="3.40.50.140">
    <property type="match status" value="1"/>
</dbReference>
<dbReference type="Gene3D" id="1.10.460.10">
    <property type="entry name" value="Topoisomerase I, domain 2"/>
    <property type="match status" value="1"/>
</dbReference>
<evidence type="ECO:0000256" key="7">
    <source>
        <dbReference type="ARBA" id="ARBA00022842"/>
    </source>
</evidence>
<keyword evidence="8" id="KW-0799">Topoisomerase</keyword>
<dbReference type="Pfam" id="PF01751">
    <property type="entry name" value="Toprim"/>
    <property type="match status" value="1"/>
</dbReference>
<feature type="domain" description="Toprim" evidence="15">
    <location>
        <begin position="3"/>
        <end position="116"/>
    </location>
</feature>
<feature type="domain" description="Topo IA-type catalytic" evidence="16">
    <location>
        <begin position="132"/>
        <end position="551"/>
    </location>
</feature>
<dbReference type="Gene3D" id="1.10.290.10">
    <property type="entry name" value="Topoisomerase I, domain 4"/>
    <property type="match status" value="1"/>
</dbReference>
<dbReference type="InterPro" id="IPR028612">
    <property type="entry name" value="Topoisom_1_IA"/>
</dbReference>
<dbReference type="EMBL" id="AJWZ01008227">
    <property type="protein sequence ID" value="EKC54717.1"/>
    <property type="molecule type" value="Genomic_DNA"/>
</dbReference>
<evidence type="ECO:0000256" key="13">
    <source>
        <dbReference type="ARBA" id="ARBA00032235"/>
    </source>
</evidence>
<evidence type="ECO:0000256" key="6">
    <source>
        <dbReference type="ARBA" id="ARBA00022833"/>
    </source>
</evidence>
<name>K1S1X7_9ZZZZ</name>
<dbReference type="Gene3D" id="2.70.20.10">
    <property type="entry name" value="Topoisomerase I, domain 3"/>
    <property type="match status" value="1"/>
</dbReference>
<dbReference type="SUPFAM" id="SSF57783">
    <property type="entry name" value="Zinc beta-ribbon"/>
    <property type="match status" value="2"/>
</dbReference>
<dbReference type="GO" id="GO:0003677">
    <property type="term" value="F:DNA binding"/>
    <property type="evidence" value="ECO:0007669"/>
    <property type="project" value="UniProtKB-KW"/>
</dbReference>
<accession>K1S1X7</accession>
<dbReference type="Gene3D" id="3.30.65.10">
    <property type="entry name" value="Bacterial Topoisomerase I, domain 1"/>
    <property type="match status" value="1"/>
</dbReference>
<comment type="caution">
    <text evidence="17">The sequence shown here is derived from an EMBL/GenBank/DDBJ whole genome shotgun (WGS) entry which is preliminary data.</text>
</comment>
<evidence type="ECO:0000256" key="14">
    <source>
        <dbReference type="ARBA" id="ARBA00032877"/>
    </source>
</evidence>
<dbReference type="GO" id="GO:0003917">
    <property type="term" value="F:DNA topoisomerase type I (single strand cut, ATP-independent) activity"/>
    <property type="evidence" value="ECO:0007669"/>
    <property type="project" value="UniProtKB-EC"/>
</dbReference>
<keyword evidence="9" id="KW-0238">DNA-binding</keyword>
<dbReference type="GO" id="GO:0006265">
    <property type="term" value="P:DNA topological change"/>
    <property type="evidence" value="ECO:0007669"/>
    <property type="project" value="InterPro"/>
</dbReference>
<evidence type="ECO:0000256" key="5">
    <source>
        <dbReference type="ARBA" id="ARBA00022771"/>
    </source>
</evidence>
<proteinExistence type="inferred from homology"/>
<dbReference type="PANTHER" id="PTHR42785">
    <property type="entry name" value="DNA TOPOISOMERASE, TYPE IA, CORE"/>
    <property type="match status" value="1"/>
</dbReference>
<dbReference type="InterPro" id="IPR000380">
    <property type="entry name" value="Topo_IA"/>
</dbReference>
<dbReference type="InterPro" id="IPR003601">
    <property type="entry name" value="Topo_IA_2"/>
</dbReference>
<dbReference type="GO" id="GO:0005694">
    <property type="term" value="C:chromosome"/>
    <property type="evidence" value="ECO:0007669"/>
    <property type="project" value="InterPro"/>
</dbReference>
<dbReference type="PROSITE" id="PS50880">
    <property type="entry name" value="TOPRIM"/>
    <property type="match status" value="1"/>
</dbReference>
<evidence type="ECO:0000256" key="9">
    <source>
        <dbReference type="ARBA" id="ARBA00023125"/>
    </source>
</evidence>
<dbReference type="InterPro" id="IPR034149">
    <property type="entry name" value="TOPRIM_TopoI"/>
</dbReference>
<dbReference type="PANTHER" id="PTHR42785:SF1">
    <property type="entry name" value="DNA TOPOISOMERASE"/>
    <property type="match status" value="1"/>
</dbReference>
<dbReference type="GO" id="GO:0008270">
    <property type="term" value="F:zinc ion binding"/>
    <property type="evidence" value="ECO:0007669"/>
    <property type="project" value="UniProtKB-KW"/>
</dbReference>
<keyword evidence="7" id="KW-0460">Magnesium</keyword>
<dbReference type="SMART" id="SM00437">
    <property type="entry name" value="TOP1Ac"/>
    <property type="match status" value="1"/>
</dbReference>
<keyword evidence="4" id="KW-0479">Metal-binding</keyword>
<evidence type="ECO:0000256" key="3">
    <source>
        <dbReference type="ARBA" id="ARBA00012891"/>
    </source>
</evidence>
<sequence length="675" mass="77520">MTKHLVIVESPSKSKTIEKYLGSDYKVVSSKGHIRDLSTKGQYGLGVDIENGFKPDYVAVKGKSALIKELKKDVKDSDYVYLATDPDREGEAISWHLKDALGIKDNDYSRVLFHEITKDKVIDAINHPTVIDDNLVKSQETRRILDRIIGFRLSKLLQSKIGAKSAGRVQSVALKLIVDREREIEAFTPEEYWTITSKFLDKDFEAELTKYQDKDIELKNEKETDDVINALGKDYRVEKVEKKEQAKKSKFPFITSTLQQEASTKLGFPAKKTMSIAQKLYEGIDIGSETVGLITYMRTDSTRLSDEYINSAYKYITEKYGKDYTGYIKKAKKNENVQDAHEGIRPTSVMREPSQMKQYLTPDEYKLYRLIYIRTLASLMADAKVNKTSVILDNNDYKFKVTGQELIFDGYLKIYKDYESSEDIILPTLKENEICTTDIVNKEQHFTKPPARYTEAKLIKEMEELGIGRPSTYAKIIDTIKERGYVTLEEKKFKPTEIGIETTDKLQEFFSDLINVKYTAEMENDLDEVAEGHKVWNKVLAEFYKLFEPRVKNAFSDMEKKAPEETGEKCPECGNPLVIRKGRYGEFVACSNYPECKYIKKEEKENVEVMDCPECNGKIIEKKTRKGKIFYGCNNYPKCKFASWDKPLPTSCPKCGKYLVEKAGKVKCSSCDYEK</sequence>
<protein>
    <recommendedName>
        <fullName evidence="3">DNA topoisomerase</fullName>
        <ecNumber evidence="3">5.6.2.1</ecNumber>
    </recommendedName>
    <alternativeName>
        <fullName evidence="14">Omega-protein</fullName>
    </alternativeName>
    <alternativeName>
        <fullName evidence="13">Relaxing enzyme</fullName>
    </alternativeName>
    <alternativeName>
        <fullName evidence="11">Swivelase</fullName>
    </alternativeName>
    <alternativeName>
        <fullName evidence="12">Untwisting enzyme</fullName>
    </alternativeName>
</protein>
<dbReference type="Pfam" id="PF01396">
    <property type="entry name" value="Zn_ribbon_Top1"/>
    <property type="match status" value="3"/>
</dbReference>
<organism evidence="17">
    <name type="scientific">human gut metagenome</name>
    <dbReference type="NCBI Taxonomy" id="408170"/>
    <lineage>
        <taxon>unclassified sequences</taxon>
        <taxon>metagenomes</taxon>
        <taxon>organismal metagenomes</taxon>
    </lineage>
</organism>
<dbReference type="SUPFAM" id="SSF56712">
    <property type="entry name" value="Prokaryotic type I DNA topoisomerase"/>
    <property type="match status" value="1"/>
</dbReference>
<dbReference type="AlphaFoldDB" id="K1S1X7"/>
<dbReference type="HAMAP" id="MF_00952">
    <property type="entry name" value="Topoisom_1_prok"/>
    <property type="match status" value="1"/>
</dbReference>
<evidence type="ECO:0000256" key="12">
    <source>
        <dbReference type="ARBA" id="ARBA00031985"/>
    </source>
</evidence>
<gene>
    <name evidence="17" type="ORF">OBE_11947</name>
</gene>
<comment type="catalytic activity">
    <reaction evidence="1">
        <text>ATP-independent breakage of single-stranded DNA, followed by passage and rejoining.</text>
        <dbReference type="EC" id="5.6.2.1"/>
    </reaction>
</comment>
<dbReference type="InterPro" id="IPR023405">
    <property type="entry name" value="Topo_IA_core_domain"/>
</dbReference>
<dbReference type="CDD" id="cd00186">
    <property type="entry name" value="TOP1Ac"/>
    <property type="match status" value="1"/>
</dbReference>
<dbReference type="InterPro" id="IPR023406">
    <property type="entry name" value="Topo_IA_AS"/>
</dbReference>
<dbReference type="Pfam" id="PF01131">
    <property type="entry name" value="Topoisom_bac"/>
    <property type="match status" value="1"/>
</dbReference>
<evidence type="ECO:0000256" key="1">
    <source>
        <dbReference type="ARBA" id="ARBA00000213"/>
    </source>
</evidence>
<dbReference type="CDD" id="cd03363">
    <property type="entry name" value="TOPRIM_TopoIA_TopoI"/>
    <property type="match status" value="1"/>
</dbReference>
<keyword evidence="10 17" id="KW-0413">Isomerase</keyword>
<dbReference type="InterPro" id="IPR006171">
    <property type="entry name" value="TOPRIM_dom"/>
</dbReference>
<comment type="similarity">
    <text evidence="2">Belongs to the type IA topoisomerase family.</text>
</comment>
<dbReference type="InterPro" id="IPR013498">
    <property type="entry name" value="Topo_IA_Znf"/>
</dbReference>
<dbReference type="InterPro" id="IPR005733">
    <property type="entry name" value="TopoI_bac-type"/>
</dbReference>
<dbReference type="InterPro" id="IPR013825">
    <property type="entry name" value="Topo_IA_cen_sub2"/>
</dbReference>
<keyword evidence="5" id="KW-0863">Zinc-finger</keyword>
<evidence type="ECO:0000259" key="15">
    <source>
        <dbReference type="PROSITE" id="PS50880"/>
    </source>
</evidence>
<dbReference type="PROSITE" id="PS00396">
    <property type="entry name" value="TOPO_IA_1"/>
    <property type="match status" value="1"/>
</dbReference>
<dbReference type="NCBIfam" id="TIGR01051">
    <property type="entry name" value="topA_bact"/>
    <property type="match status" value="1"/>
</dbReference>
<dbReference type="InterPro" id="IPR013826">
    <property type="entry name" value="Topo_IA_cen_sub3"/>
</dbReference>
<keyword evidence="6" id="KW-0862">Zinc</keyword>
<dbReference type="SMART" id="SM00493">
    <property type="entry name" value="TOPRIM"/>
    <property type="match status" value="1"/>
</dbReference>
<dbReference type="InterPro" id="IPR013497">
    <property type="entry name" value="Topo_IA_cen"/>
</dbReference>
<evidence type="ECO:0000256" key="2">
    <source>
        <dbReference type="ARBA" id="ARBA00009446"/>
    </source>
</evidence>
<evidence type="ECO:0000256" key="10">
    <source>
        <dbReference type="ARBA" id="ARBA00023235"/>
    </source>
</evidence>
<dbReference type="SMART" id="SM00436">
    <property type="entry name" value="TOP1Bc"/>
    <property type="match status" value="1"/>
</dbReference>
<evidence type="ECO:0000256" key="8">
    <source>
        <dbReference type="ARBA" id="ARBA00023029"/>
    </source>
</evidence>
<reference evidence="17" key="1">
    <citation type="journal article" date="2013" name="Environ. Microbiol.">
        <title>Microbiota from the distal guts of lean and obese adolescents exhibit partial functional redundancy besides clear differences in community structure.</title>
        <authorList>
            <person name="Ferrer M."/>
            <person name="Ruiz A."/>
            <person name="Lanza F."/>
            <person name="Haange S.B."/>
            <person name="Oberbach A."/>
            <person name="Till H."/>
            <person name="Bargiela R."/>
            <person name="Campoy C."/>
            <person name="Segura M.T."/>
            <person name="Richter M."/>
            <person name="von Bergen M."/>
            <person name="Seifert J."/>
            <person name="Suarez A."/>
        </authorList>
    </citation>
    <scope>NUCLEOTIDE SEQUENCE</scope>
</reference>
<evidence type="ECO:0000259" key="16">
    <source>
        <dbReference type="PROSITE" id="PS52039"/>
    </source>
</evidence>
<evidence type="ECO:0000313" key="17">
    <source>
        <dbReference type="EMBL" id="EKC54717.1"/>
    </source>
</evidence>
<evidence type="ECO:0000256" key="11">
    <source>
        <dbReference type="ARBA" id="ARBA00030003"/>
    </source>
</evidence>
<dbReference type="InterPro" id="IPR013824">
    <property type="entry name" value="Topo_IA_cen_sub1"/>
</dbReference>
<dbReference type="PRINTS" id="PR00417">
    <property type="entry name" value="PRTPISMRASEI"/>
</dbReference>